<dbReference type="InterPro" id="IPR001683">
    <property type="entry name" value="PX_dom"/>
</dbReference>
<dbReference type="GO" id="GO:0005886">
    <property type="term" value="C:plasma membrane"/>
    <property type="evidence" value="ECO:0007669"/>
    <property type="project" value="TreeGrafter"/>
</dbReference>
<dbReference type="GO" id="GO:0032266">
    <property type="term" value="F:phosphatidylinositol-3-phosphate binding"/>
    <property type="evidence" value="ECO:0007669"/>
    <property type="project" value="TreeGrafter"/>
</dbReference>
<dbReference type="GO" id="GO:2000786">
    <property type="term" value="P:positive regulation of autophagosome assembly"/>
    <property type="evidence" value="ECO:0007669"/>
    <property type="project" value="TreeGrafter"/>
</dbReference>
<organism evidence="4 5">
    <name type="scientific">Cimex lectularius</name>
    <name type="common">Bed bug</name>
    <name type="synonym">Acanthia lectularia</name>
    <dbReference type="NCBI Taxonomy" id="79782"/>
    <lineage>
        <taxon>Eukaryota</taxon>
        <taxon>Metazoa</taxon>
        <taxon>Ecdysozoa</taxon>
        <taxon>Arthropoda</taxon>
        <taxon>Hexapoda</taxon>
        <taxon>Insecta</taxon>
        <taxon>Pterygota</taxon>
        <taxon>Neoptera</taxon>
        <taxon>Paraneoptera</taxon>
        <taxon>Hemiptera</taxon>
        <taxon>Heteroptera</taxon>
        <taxon>Panheteroptera</taxon>
        <taxon>Cimicomorpha</taxon>
        <taxon>Cimicidae</taxon>
        <taxon>Cimex</taxon>
    </lineage>
</organism>
<dbReference type="InterPro" id="IPR036871">
    <property type="entry name" value="PX_dom_sf"/>
</dbReference>
<dbReference type="Proteomes" id="UP000494040">
    <property type="component" value="Unassembled WGS sequence"/>
</dbReference>
<dbReference type="RefSeq" id="XP_014254943.1">
    <property type="nucleotide sequence ID" value="XM_014399457.2"/>
</dbReference>
<dbReference type="Pfam" id="PF00787">
    <property type="entry name" value="PX"/>
    <property type="match status" value="1"/>
</dbReference>
<accession>A0A8I6TJC5</accession>
<feature type="coiled-coil region" evidence="2">
    <location>
        <begin position="331"/>
        <end position="365"/>
    </location>
</feature>
<dbReference type="Gene3D" id="3.30.1520.10">
    <property type="entry name" value="Phox-like domain"/>
    <property type="match status" value="1"/>
</dbReference>
<dbReference type="SUPFAM" id="SSF64268">
    <property type="entry name" value="PX domain"/>
    <property type="match status" value="1"/>
</dbReference>
<keyword evidence="5" id="KW-1185">Reference proteome</keyword>
<evidence type="ECO:0000313" key="4">
    <source>
        <dbReference type="EnsemblMetazoa" id="XP_014254943.1"/>
    </source>
</evidence>
<dbReference type="GO" id="GO:0015031">
    <property type="term" value="P:protein transport"/>
    <property type="evidence" value="ECO:0007669"/>
    <property type="project" value="InterPro"/>
</dbReference>
<dbReference type="Gene3D" id="1.20.1270.60">
    <property type="entry name" value="Arfaptin homology (AH) domain/BAR domain"/>
    <property type="match status" value="1"/>
</dbReference>
<dbReference type="KEGG" id="clec:106669760"/>
<comment type="similarity">
    <text evidence="1">Belongs to the sorting nexin family.</text>
</comment>
<dbReference type="SMART" id="SM00312">
    <property type="entry name" value="PX"/>
    <property type="match status" value="1"/>
</dbReference>
<dbReference type="GeneID" id="106669760"/>
<keyword evidence="2" id="KW-0175">Coiled coil</keyword>
<feature type="domain" description="PX" evidence="3">
    <location>
        <begin position="29"/>
        <end position="157"/>
    </location>
</feature>
<reference evidence="4" key="1">
    <citation type="submission" date="2022-01" db="UniProtKB">
        <authorList>
            <consortium name="EnsemblMetazoa"/>
        </authorList>
    </citation>
    <scope>IDENTIFICATION</scope>
</reference>
<dbReference type="PANTHER" id="PTHR46596:SF1">
    <property type="entry name" value="SORTING NEXIN-4"/>
    <property type="match status" value="1"/>
</dbReference>
<protein>
    <recommendedName>
        <fullName evidence="3">PX domain-containing protein</fullName>
    </recommendedName>
</protein>
<dbReference type="AlphaFoldDB" id="A0A8I6TJC5"/>
<evidence type="ECO:0000313" key="5">
    <source>
        <dbReference type="Proteomes" id="UP000494040"/>
    </source>
</evidence>
<dbReference type="PROSITE" id="PS50195">
    <property type="entry name" value="PX"/>
    <property type="match status" value="1"/>
</dbReference>
<evidence type="ECO:0000256" key="2">
    <source>
        <dbReference type="SAM" id="Coils"/>
    </source>
</evidence>
<dbReference type="GO" id="GO:0031901">
    <property type="term" value="C:early endosome membrane"/>
    <property type="evidence" value="ECO:0007669"/>
    <property type="project" value="TreeGrafter"/>
</dbReference>
<dbReference type="OrthoDB" id="289314at2759"/>
<dbReference type="InterPro" id="IPR027267">
    <property type="entry name" value="AH/BAR_dom_sf"/>
</dbReference>
<dbReference type="OMA" id="LQKSGHY"/>
<dbReference type="GO" id="GO:0031201">
    <property type="term" value="C:SNARE complex"/>
    <property type="evidence" value="ECO:0007669"/>
    <property type="project" value="TreeGrafter"/>
</dbReference>
<evidence type="ECO:0000256" key="1">
    <source>
        <dbReference type="ARBA" id="ARBA00010883"/>
    </source>
</evidence>
<dbReference type="EnsemblMetazoa" id="XM_014399457.2">
    <property type="protein sequence ID" value="XP_014254943.1"/>
    <property type="gene ID" value="LOC106669760"/>
</dbReference>
<name>A0A8I6TJC5_CIMLE</name>
<dbReference type="PANTHER" id="PTHR46596">
    <property type="entry name" value="SORTING NEXIN-4"/>
    <property type="match status" value="1"/>
</dbReference>
<dbReference type="InterPro" id="IPR034783">
    <property type="entry name" value="SNX4"/>
</dbReference>
<proteinExistence type="inferred from homology"/>
<sequence length="416" mass="48278">MAELCGEGENKKQETDVNLIDCLLNHMEISVSESEKRATSALNIRECYIVYLIKTRITQNGWNLTEHGLGQIWRRYSEFEQLRYYLSNTYPWAVIPPLPEKKHSFPVHTLPTDSFNPDFIDRRRVGLENFLHRVAQHPTISRDPMFLIFLQQEEGWKNSMKDIGYMRLAEEKIKTLNAIVRTKEVDPDFEQIRRYSDGIQGVLSSVLRIRSRAALKRFNIYKWHAGYGKVFSEWSAIEKEMGDGLQQAGHYFDSVASGSESFLEDEELIMDQLKEYLLFASSLGDVCNKRAMLQLEIEKLHDLIKAKTSEKEKITQGKYGMLSRLLGSPEKEDKDRKIAQIDQKIAATQEKIAQSERALDEFKQKALSDFENFKKTKEKDLKDTLEVYIKHEIKMAKKGMQAWKNIQNCIDSISTS</sequence>
<evidence type="ECO:0000259" key="3">
    <source>
        <dbReference type="PROSITE" id="PS50195"/>
    </source>
</evidence>